<keyword evidence="3" id="KW-1185">Reference proteome</keyword>
<protein>
    <submittedName>
        <fullName evidence="2">Uncharacterized protein</fullName>
    </submittedName>
</protein>
<sequence>MCLVRGSNAQNEQRARCPPGSSSGSDAASRGRRTEGDGPLALIGAFCLAAIKRCDNSAGFHEPALASQQTDFGSCGLSHCVSGCLHHPTK</sequence>
<name>A0AAQ4EB91_AMBAM</name>
<accession>A0AAQ4EB91</accession>
<evidence type="ECO:0000256" key="1">
    <source>
        <dbReference type="SAM" id="MobiDB-lite"/>
    </source>
</evidence>
<gene>
    <name evidence="2" type="ORF">V5799_024762</name>
</gene>
<reference evidence="2 3" key="1">
    <citation type="journal article" date="2023" name="Arcadia Sci">
        <title>De novo assembly of a long-read Amblyomma americanum tick genome.</title>
        <authorList>
            <person name="Chou S."/>
            <person name="Poskanzer K.E."/>
            <person name="Rollins M."/>
            <person name="Thuy-Boun P.S."/>
        </authorList>
    </citation>
    <scope>NUCLEOTIDE SEQUENCE [LARGE SCALE GENOMIC DNA]</scope>
    <source>
        <strain evidence="2">F_SG_1</strain>
        <tissue evidence="2">Salivary glands</tissue>
    </source>
</reference>
<dbReference type="EMBL" id="JARKHS020018990">
    <property type="protein sequence ID" value="KAK8771996.1"/>
    <property type="molecule type" value="Genomic_DNA"/>
</dbReference>
<evidence type="ECO:0000313" key="2">
    <source>
        <dbReference type="EMBL" id="KAK8771996.1"/>
    </source>
</evidence>
<feature type="region of interest" description="Disordered" evidence="1">
    <location>
        <begin position="1"/>
        <end position="38"/>
    </location>
</feature>
<comment type="caution">
    <text evidence="2">The sequence shown here is derived from an EMBL/GenBank/DDBJ whole genome shotgun (WGS) entry which is preliminary data.</text>
</comment>
<evidence type="ECO:0000313" key="3">
    <source>
        <dbReference type="Proteomes" id="UP001321473"/>
    </source>
</evidence>
<proteinExistence type="predicted"/>
<dbReference type="Proteomes" id="UP001321473">
    <property type="component" value="Unassembled WGS sequence"/>
</dbReference>
<dbReference type="AlphaFoldDB" id="A0AAQ4EB91"/>
<organism evidence="2 3">
    <name type="scientific">Amblyomma americanum</name>
    <name type="common">Lone star tick</name>
    <dbReference type="NCBI Taxonomy" id="6943"/>
    <lineage>
        <taxon>Eukaryota</taxon>
        <taxon>Metazoa</taxon>
        <taxon>Ecdysozoa</taxon>
        <taxon>Arthropoda</taxon>
        <taxon>Chelicerata</taxon>
        <taxon>Arachnida</taxon>
        <taxon>Acari</taxon>
        <taxon>Parasitiformes</taxon>
        <taxon>Ixodida</taxon>
        <taxon>Ixodoidea</taxon>
        <taxon>Ixodidae</taxon>
        <taxon>Amblyomminae</taxon>
        <taxon>Amblyomma</taxon>
    </lineage>
</organism>